<dbReference type="Pfam" id="PF00324">
    <property type="entry name" value="AA_permease"/>
    <property type="match status" value="1"/>
</dbReference>
<comment type="subcellular location">
    <subcellularLocation>
        <location evidence="1">Membrane</location>
        <topology evidence="1">Multi-pass membrane protein</topology>
    </subcellularLocation>
</comment>
<dbReference type="PANTHER" id="PTHR43341:SF26">
    <property type="entry name" value="GENERAL AMINO ACID PERMEASE AGP3"/>
    <property type="match status" value="1"/>
</dbReference>
<evidence type="ECO:0000256" key="7">
    <source>
        <dbReference type="SAM" id="Phobius"/>
    </source>
</evidence>
<feature type="transmembrane region" description="Helical" evidence="7">
    <location>
        <begin position="218"/>
        <end position="239"/>
    </location>
</feature>
<dbReference type="PANTHER" id="PTHR43341">
    <property type="entry name" value="AMINO ACID PERMEASE"/>
    <property type="match status" value="1"/>
</dbReference>
<feature type="transmembrane region" description="Helical" evidence="7">
    <location>
        <begin position="388"/>
        <end position="410"/>
    </location>
</feature>
<feature type="transmembrane region" description="Helical" evidence="7">
    <location>
        <begin position="501"/>
        <end position="519"/>
    </location>
</feature>
<dbReference type="InterPro" id="IPR004840">
    <property type="entry name" value="Amino_acid_permease_CS"/>
</dbReference>
<dbReference type="EMBL" id="QZBM01000220">
    <property type="protein sequence ID" value="THZ19145.1"/>
    <property type="molecule type" value="Genomic_DNA"/>
</dbReference>
<feature type="transmembrane region" description="Helical" evidence="7">
    <location>
        <begin position="430"/>
        <end position="447"/>
    </location>
</feature>
<keyword evidence="2" id="KW-0813">Transport</keyword>
<evidence type="ECO:0000313" key="10">
    <source>
        <dbReference type="EMBL" id="THZ19145.1"/>
    </source>
</evidence>
<keyword evidence="6 7" id="KW-0472">Membrane</keyword>
<gene>
    <name evidence="10" type="ORF">D6C91_05234</name>
</gene>
<feature type="transmembrane region" description="Helical" evidence="7">
    <location>
        <begin position="136"/>
        <end position="159"/>
    </location>
</feature>
<feature type="transmembrane region" description="Helical" evidence="7">
    <location>
        <begin position="180"/>
        <end position="198"/>
    </location>
</feature>
<evidence type="ECO:0000256" key="4">
    <source>
        <dbReference type="ARBA" id="ARBA00022970"/>
    </source>
</evidence>
<sequence length="606" mass="66139">MANLLLLLLIQFSSSLLFRVLPYLSSTRPDLGDTLLDLSGNRNHKSPISDFILPKRLDWNKTITMAVLDNKFASPAAHPSPDFHHDPESDAALIDPETGVKRGLKTRHLTMMALAGIIGPGLLVGAGGALSNGGPASLLIGFGVIGIIAFSIMQSLGELTTLYPSGGAFTSLAERMVDKAFGVAVGWNYFIIWVAVLANEYNTISSIFTFWGPQVPLWGYFLIFWFFFLGFQLLGVEVFGEAEFWLALLKLAGLAAFFVFAIIYAAGGLVGQDEPLGFRYYHNPGAFVDGFRGVATVFVFCSTFYAGIESVAVAATETKNPGVAVPLAIRQVFARILFVYMGSAFFFGLVCPADADGLANGGSRALKSPMTVAIQNAGWNGGVHLINAFIFVTCLSATNASIYIGSRTILFMAKDGKAPRFLGWTDKRGVPVAAIVFTNLFGAISMMNVSTGAGKAYNYIVNLSGVSTFLVWGSISFIHLRFRTAWARQGRTPEELPFRSMWYPWNAYFGLTANIFLALVQGWGNFVPFDAGGFVDAYILIPLFPIIYLVYKFWNKTKFHRLEEIDLDAGRRGDVDAAKQATRLVPDEALTPNVKGGRLRAIWKNL</sequence>
<evidence type="ECO:0000256" key="3">
    <source>
        <dbReference type="ARBA" id="ARBA00022692"/>
    </source>
</evidence>
<feature type="transmembrane region" description="Helical" evidence="7">
    <location>
        <begin position="290"/>
        <end position="312"/>
    </location>
</feature>
<evidence type="ECO:0000256" key="1">
    <source>
        <dbReference type="ARBA" id="ARBA00004141"/>
    </source>
</evidence>
<dbReference type="InterPro" id="IPR004841">
    <property type="entry name" value="AA-permease/SLC12A_dom"/>
</dbReference>
<name>A0A4S9T6G5_AURPU</name>
<reference evidence="10 11" key="1">
    <citation type="submission" date="2018-10" db="EMBL/GenBank/DDBJ databases">
        <title>Fifty Aureobasidium pullulans genomes reveal a recombining polyextremotolerant generalist.</title>
        <authorList>
            <person name="Gostincar C."/>
            <person name="Turk M."/>
            <person name="Zajc J."/>
            <person name="Gunde-Cimerman N."/>
        </authorList>
    </citation>
    <scope>NUCLEOTIDE SEQUENCE [LARGE SCALE GENOMIC DNA]</scope>
    <source>
        <strain evidence="10 11">EXF-3863</strain>
    </source>
</reference>
<keyword evidence="3 7" id="KW-0812">Transmembrane</keyword>
<dbReference type="PROSITE" id="PS00218">
    <property type="entry name" value="AMINO_ACID_PERMEASE_1"/>
    <property type="match status" value="1"/>
</dbReference>
<evidence type="ECO:0000256" key="6">
    <source>
        <dbReference type="ARBA" id="ARBA00023136"/>
    </source>
</evidence>
<evidence type="ECO:0000313" key="11">
    <source>
        <dbReference type="Proteomes" id="UP000308005"/>
    </source>
</evidence>
<feature type="domain" description="Amino acid permease/ SLC12A" evidence="9">
    <location>
        <begin position="108"/>
        <end position="561"/>
    </location>
</feature>
<dbReference type="AlphaFoldDB" id="A0A4S9T6G5"/>
<accession>A0A4S9T6G5</accession>
<feature type="transmembrane region" description="Helical" evidence="7">
    <location>
        <begin position="109"/>
        <end position="130"/>
    </location>
</feature>
<proteinExistence type="predicted"/>
<feature type="chain" id="PRO_5020602831" evidence="8">
    <location>
        <begin position="16"/>
        <end position="606"/>
    </location>
</feature>
<keyword evidence="8" id="KW-0732">Signal</keyword>
<feature type="transmembrane region" description="Helical" evidence="7">
    <location>
        <begin position="332"/>
        <end position="350"/>
    </location>
</feature>
<evidence type="ECO:0000259" key="9">
    <source>
        <dbReference type="Pfam" id="PF00324"/>
    </source>
</evidence>
<keyword evidence="4" id="KW-0029">Amino-acid transport</keyword>
<feature type="transmembrane region" description="Helical" evidence="7">
    <location>
        <begin position="251"/>
        <end position="270"/>
    </location>
</feature>
<evidence type="ECO:0000256" key="5">
    <source>
        <dbReference type="ARBA" id="ARBA00022989"/>
    </source>
</evidence>
<dbReference type="Gene3D" id="1.20.1740.10">
    <property type="entry name" value="Amino acid/polyamine transporter I"/>
    <property type="match status" value="1"/>
</dbReference>
<evidence type="ECO:0000256" key="2">
    <source>
        <dbReference type="ARBA" id="ARBA00022448"/>
    </source>
</evidence>
<dbReference type="Proteomes" id="UP000308005">
    <property type="component" value="Unassembled WGS sequence"/>
</dbReference>
<dbReference type="GO" id="GO:0016020">
    <property type="term" value="C:membrane"/>
    <property type="evidence" value="ECO:0007669"/>
    <property type="project" value="UniProtKB-SubCell"/>
</dbReference>
<comment type="caution">
    <text evidence="10">The sequence shown here is derived from an EMBL/GenBank/DDBJ whole genome shotgun (WGS) entry which is preliminary data.</text>
</comment>
<dbReference type="InterPro" id="IPR050524">
    <property type="entry name" value="APC_YAT"/>
</dbReference>
<feature type="signal peptide" evidence="8">
    <location>
        <begin position="1"/>
        <end position="15"/>
    </location>
</feature>
<feature type="transmembrane region" description="Helical" evidence="7">
    <location>
        <begin position="459"/>
        <end position="480"/>
    </location>
</feature>
<dbReference type="FunFam" id="1.20.1740.10:FF:000001">
    <property type="entry name" value="Amino acid permease"/>
    <property type="match status" value="1"/>
</dbReference>
<organism evidence="10 11">
    <name type="scientific">Aureobasidium pullulans</name>
    <name type="common">Black yeast</name>
    <name type="synonym">Pullularia pullulans</name>
    <dbReference type="NCBI Taxonomy" id="5580"/>
    <lineage>
        <taxon>Eukaryota</taxon>
        <taxon>Fungi</taxon>
        <taxon>Dikarya</taxon>
        <taxon>Ascomycota</taxon>
        <taxon>Pezizomycotina</taxon>
        <taxon>Dothideomycetes</taxon>
        <taxon>Dothideomycetidae</taxon>
        <taxon>Dothideales</taxon>
        <taxon>Saccotheciaceae</taxon>
        <taxon>Aureobasidium</taxon>
    </lineage>
</organism>
<keyword evidence="5 7" id="KW-1133">Transmembrane helix</keyword>
<dbReference type="GO" id="GO:0015171">
    <property type="term" value="F:amino acid transmembrane transporter activity"/>
    <property type="evidence" value="ECO:0007669"/>
    <property type="project" value="TreeGrafter"/>
</dbReference>
<protein>
    <submittedName>
        <fullName evidence="10">Amino acid permease-like protein</fullName>
    </submittedName>
</protein>
<feature type="transmembrane region" description="Helical" evidence="7">
    <location>
        <begin position="531"/>
        <end position="551"/>
    </location>
</feature>
<evidence type="ECO:0000256" key="8">
    <source>
        <dbReference type="SAM" id="SignalP"/>
    </source>
</evidence>